<dbReference type="Proteomes" id="UP000663870">
    <property type="component" value="Unassembled WGS sequence"/>
</dbReference>
<gene>
    <name evidence="3" type="ORF">JXQ802_LOCUS19322</name>
</gene>
<keyword evidence="1" id="KW-0175">Coiled coil</keyword>
<reference evidence="3" key="1">
    <citation type="submission" date="2021-02" db="EMBL/GenBank/DDBJ databases">
        <authorList>
            <person name="Nowell W R."/>
        </authorList>
    </citation>
    <scope>NUCLEOTIDE SEQUENCE</scope>
</reference>
<sequence>MAFSQQQYAEQLELLQERYPHVSTQNLLHLLQQHNGDVDKVCTYLIQEEHRVKKLDSLETRFSTALTALQQEYPASKSIKRTRLLRIMDRFGGDVEHVRKFLQKHEAKHNESEIDSSVVQHQQQEEIKTKYSTQLAELRTAGINIHSPCVLLQLEKYHGDVNKILEMTKNREEKKHHIAELDTKYSSQITQLETDGIKIKNKRLLLELLEKANGQVDIVKQLFAERNEQKHQIKSSINTSEANHENLSSTKKRHEINADDIDNLRQLRSAGIYGNPVKILALFHECNQSIEMTKARIEKDREQREQQYEKRTQQRIVLAEIHDAYLTINNRDDWPDNIQQVYLDGNNMMFVIDCIRRLCLNRASKKAERAIAELAAAWNEQMHIPNIELIFDLTHQLEQIQSIKVSSAHPMYKTTDDMLIDIVRRSENQQKNKRTIIVTSDRGLAIHLKYEGCQLVKPHQWFSHCAMVLTPDLIKHEETTDMTAATTTTTTTKNKTRYDLNELVRRIVKIDL</sequence>
<keyword evidence="4" id="KW-1185">Reference proteome</keyword>
<name>A0A814PA62_9BILA</name>
<comment type="caution">
    <text evidence="3">The sequence shown here is derived from an EMBL/GenBank/DDBJ whole genome shotgun (WGS) entry which is preliminary data.</text>
</comment>
<feature type="domain" description="CUE" evidence="2">
    <location>
        <begin position="7"/>
        <end position="50"/>
    </location>
</feature>
<dbReference type="InterPro" id="IPR003892">
    <property type="entry name" value="CUE"/>
</dbReference>
<dbReference type="Pfam" id="PF02845">
    <property type="entry name" value="CUE"/>
    <property type="match status" value="1"/>
</dbReference>
<organism evidence="3 4">
    <name type="scientific">Rotaria sordida</name>
    <dbReference type="NCBI Taxonomy" id="392033"/>
    <lineage>
        <taxon>Eukaryota</taxon>
        <taxon>Metazoa</taxon>
        <taxon>Spiralia</taxon>
        <taxon>Gnathifera</taxon>
        <taxon>Rotifera</taxon>
        <taxon>Eurotatoria</taxon>
        <taxon>Bdelloidea</taxon>
        <taxon>Philodinida</taxon>
        <taxon>Philodinidae</taxon>
        <taxon>Rotaria</taxon>
    </lineage>
</organism>
<evidence type="ECO:0000259" key="2">
    <source>
        <dbReference type="PROSITE" id="PS51140"/>
    </source>
</evidence>
<feature type="coiled-coil region" evidence="1">
    <location>
        <begin position="287"/>
        <end position="314"/>
    </location>
</feature>
<protein>
    <recommendedName>
        <fullName evidence="2">CUE domain-containing protein</fullName>
    </recommendedName>
</protein>
<evidence type="ECO:0000313" key="3">
    <source>
        <dbReference type="EMBL" id="CAF1103352.1"/>
    </source>
</evidence>
<dbReference type="GO" id="GO:0043130">
    <property type="term" value="F:ubiquitin binding"/>
    <property type="evidence" value="ECO:0007669"/>
    <property type="project" value="InterPro"/>
</dbReference>
<dbReference type="AlphaFoldDB" id="A0A814PA62"/>
<dbReference type="EMBL" id="CAJNOL010000528">
    <property type="protein sequence ID" value="CAF1103352.1"/>
    <property type="molecule type" value="Genomic_DNA"/>
</dbReference>
<evidence type="ECO:0000313" key="4">
    <source>
        <dbReference type="Proteomes" id="UP000663870"/>
    </source>
</evidence>
<proteinExistence type="predicted"/>
<evidence type="ECO:0000256" key="1">
    <source>
        <dbReference type="SAM" id="Coils"/>
    </source>
</evidence>
<accession>A0A814PA62</accession>
<dbReference type="PROSITE" id="PS51140">
    <property type="entry name" value="CUE"/>
    <property type="match status" value="1"/>
</dbReference>